<dbReference type="EMBL" id="JX483876">
    <property type="protein sequence ID" value="AGC35757.1"/>
    <property type="molecule type" value="Genomic_DNA"/>
</dbReference>
<sequence length="234" mass="26289">MSQSMMSPHPNPPKDSVRRTGSRFSFMASPAAAKTTLCRTCPNPIIMSAESGLLTLARDNLPYLEVRNMNDLRDYYQWAKSSAECRQNFQTLCLDSISEIAEVVLADKKAKVKDGRMAYGEMIDDMHKIIKEFRDIAGYHVYMSAKQERMKNETTGVVMNVPMMPGNKLGQAMPYFPDEVFQLDIEGTGQNAYRRLLCQPDFMTDAKDRSGVLDPIERPDLGYIINKINGAVGA</sequence>
<dbReference type="Proteomes" id="UP000011153">
    <property type="component" value="Segment"/>
</dbReference>
<name>L7TMJ1_9CAUD</name>
<gene>
    <name evidence="2" type="ORF">RHEph04_gp071</name>
</gene>
<organism evidence="2 3">
    <name type="scientific">Rhizobium phage RHEph04</name>
    <dbReference type="NCBI Taxonomy" id="1220604"/>
    <lineage>
        <taxon>Viruses</taxon>
        <taxon>Duplodnaviria</taxon>
        <taxon>Heunggongvirae</taxon>
        <taxon>Uroviricota</taxon>
        <taxon>Caudoviricetes</taxon>
        <taxon>Kleczkowskavirus</taxon>
        <taxon>Kleczkowskavirus RHEph4</taxon>
    </lineage>
</organism>
<feature type="region of interest" description="Disordered" evidence="1">
    <location>
        <begin position="1"/>
        <end position="20"/>
    </location>
</feature>
<evidence type="ECO:0000313" key="3">
    <source>
        <dbReference type="Proteomes" id="UP000011153"/>
    </source>
</evidence>
<dbReference type="Pfam" id="PF13479">
    <property type="entry name" value="AAA_24"/>
    <property type="match status" value="1"/>
</dbReference>
<evidence type="ECO:0000313" key="2">
    <source>
        <dbReference type="EMBL" id="AGC35757.1"/>
    </source>
</evidence>
<accession>L7TMJ1</accession>
<keyword evidence="3" id="KW-1185">Reference proteome</keyword>
<reference evidence="2 3" key="1">
    <citation type="journal article" date="2013" name="Appl. Environ. Microbiol.">
        <title>Narrow Host-Range Bacteriophages that Infect Rhizobium etli associate with Distinct Genomic Types.</title>
        <authorList>
            <person name="Santamaria R.I."/>
            <person name="Bustos P."/>
            <person name="Sepulveda-Robles O."/>
            <person name="Lozano L."/>
            <person name="Rodriguez C."/>
            <person name="Fernandez J.L."/>
            <person name="Juarez S."/>
            <person name="Kameyama L."/>
            <person name="Guarneros G."/>
            <person name="Davila G."/>
            <person name="Gonzalez V."/>
        </authorList>
    </citation>
    <scope>NUCLEOTIDE SEQUENCE [LARGE SCALE GENOMIC DNA]</scope>
</reference>
<evidence type="ECO:0000256" key="1">
    <source>
        <dbReference type="SAM" id="MobiDB-lite"/>
    </source>
</evidence>
<protein>
    <submittedName>
        <fullName evidence="2">Uncharacterized protein</fullName>
    </submittedName>
</protein>
<proteinExistence type="predicted"/>